<keyword evidence="4" id="KW-0812">Transmembrane</keyword>
<dbReference type="InterPro" id="IPR050121">
    <property type="entry name" value="Cytochrome_P450_monoxygenase"/>
</dbReference>
<evidence type="ECO:0000256" key="1">
    <source>
        <dbReference type="ARBA" id="ARBA00022617"/>
    </source>
</evidence>
<dbReference type="PRINTS" id="PR00463">
    <property type="entry name" value="EP450I"/>
</dbReference>
<feature type="transmembrane region" description="Helical" evidence="4">
    <location>
        <begin position="204"/>
        <end position="224"/>
    </location>
</feature>
<keyword evidence="4" id="KW-1133">Transmembrane helix</keyword>
<dbReference type="SUPFAM" id="SSF48264">
    <property type="entry name" value="Cytochrome P450"/>
    <property type="match status" value="1"/>
</dbReference>
<proteinExistence type="predicted"/>
<keyword evidence="6" id="KW-1185">Reference proteome</keyword>
<dbReference type="PANTHER" id="PTHR24305:SF227">
    <property type="entry name" value="P450, PUTATIVE (EUROFUNG)-RELATED"/>
    <property type="match status" value="1"/>
</dbReference>
<protein>
    <recommendedName>
        <fullName evidence="7">Cytochrome P450 78A3</fullName>
    </recommendedName>
</protein>
<dbReference type="InterPro" id="IPR036396">
    <property type="entry name" value="Cyt_P450_sf"/>
</dbReference>
<dbReference type="InterPro" id="IPR001128">
    <property type="entry name" value="Cyt_P450"/>
</dbReference>
<keyword evidence="4" id="KW-0472">Membrane</keyword>
<dbReference type="PRINTS" id="PR00385">
    <property type="entry name" value="P450"/>
</dbReference>
<sequence length="761" mass="82975">MVQPALARRPLGEAAEHHHHFSINSRRHFILGLAIAPPSLSSSSSHIAAAAGASPHPPLQRFDLVFVSTYVVRSVDLLQSRNLPRQNVPEVSQGGFAHAACNGIDRAGDLQGDDGGGGARRLRAETCVVSQAAAAALHITFTSHHITHAFAPSLTFGAGTVARHPRRAFLNLERGTITYTRNPHHHHHHYYNQDRPAPAATMSVPLRAMTVAALAGCGLLIVVYRVRSTKYLAQVFVMVWSAQLLAWLLWTTLVYPHYTSPLRRIPTAPGAHWVFGHGPKILAANPGASLREWITTVPHNGLIRYFFFFNRERVIVTSPKALAEVLVTKNYLFPKPDAVRTSLGRVLGYGILLAEGDEHKVQRKNLLPAFHFRHVKSLYPTFWRKARELLDAMEVAVRAGDDDDDGAVLEVNSWASRCTLDIIGVAGMGVDFGAIQDENNPLASTYINLSTPTRQAKVLMVLGMVLPGWLITHLPIKRNDDINAAAQRIRGVCRDLVVEKRRRLASKEPLDPDIISVALESGLFTDEQLVDQLMTFLAAGHDTTASALTWALYMMTRHPEMQQRLRDEVRAALPSPSADADSDISSADIDRLPYLNAFCSEVLRVFSPVPQTIREAACDTTIQGQFIPRGTRIMLSPWGTNVEPGLWGKDAAEFKPERWLSGGGGGSVGGGGDGSGASSIGGGGAESNYAFMTFLHGPRSCIGAAFARAELACLLAACAGRFEYELADEAMADERNIKLKAAVTARPAYGMPLRTRVVEGW</sequence>
<accession>A0ABR0BVX0</accession>
<organism evidence="5 6">
    <name type="scientific">Purpureocillium lilacinum</name>
    <name type="common">Paecilomyces lilacinus</name>
    <dbReference type="NCBI Taxonomy" id="33203"/>
    <lineage>
        <taxon>Eukaryota</taxon>
        <taxon>Fungi</taxon>
        <taxon>Dikarya</taxon>
        <taxon>Ascomycota</taxon>
        <taxon>Pezizomycotina</taxon>
        <taxon>Sordariomycetes</taxon>
        <taxon>Hypocreomycetidae</taxon>
        <taxon>Hypocreales</taxon>
        <taxon>Ophiocordycipitaceae</taxon>
        <taxon>Purpureocillium</taxon>
    </lineage>
</organism>
<dbReference type="CDD" id="cd11069">
    <property type="entry name" value="CYP_FUM15-like"/>
    <property type="match status" value="1"/>
</dbReference>
<gene>
    <name evidence="5" type="ORF">Purlil1_7609</name>
</gene>
<evidence type="ECO:0000256" key="4">
    <source>
        <dbReference type="SAM" id="Phobius"/>
    </source>
</evidence>
<dbReference type="Pfam" id="PF00067">
    <property type="entry name" value="p450"/>
    <property type="match status" value="1"/>
</dbReference>
<keyword evidence="3" id="KW-0408">Iron</keyword>
<dbReference type="InterPro" id="IPR002401">
    <property type="entry name" value="Cyt_P450_E_grp-I"/>
</dbReference>
<keyword evidence="1" id="KW-0349">Heme</keyword>
<feature type="transmembrane region" description="Helical" evidence="4">
    <location>
        <begin position="231"/>
        <end position="250"/>
    </location>
</feature>
<evidence type="ECO:0000313" key="5">
    <source>
        <dbReference type="EMBL" id="KAK4088130.1"/>
    </source>
</evidence>
<evidence type="ECO:0008006" key="7">
    <source>
        <dbReference type="Google" id="ProtNLM"/>
    </source>
</evidence>
<name>A0ABR0BVX0_PURLI</name>
<evidence type="ECO:0000313" key="6">
    <source>
        <dbReference type="Proteomes" id="UP001287286"/>
    </source>
</evidence>
<evidence type="ECO:0000256" key="3">
    <source>
        <dbReference type="ARBA" id="ARBA00023004"/>
    </source>
</evidence>
<dbReference type="EMBL" id="JAWRVI010000027">
    <property type="protein sequence ID" value="KAK4088130.1"/>
    <property type="molecule type" value="Genomic_DNA"/>
</dbReference>
<dbReference type="Proteomes" id="UP001287286">
    <property type="component" value="Unassembled WGS sequence"/>
</dbReference>
<reference evidence="5 6" key="1">
    <citation type="journal article" date="2024" name="Microbiol. Resour. Announc.">
        <title>Genome annotations for the ascomycete fungi Trichoderma harzianum, Trichoderma aggressivum, and Purpureocillium lilacinum.</title>
        <authorList>
            <person name="Beijen E.P.W."/>
            <person name="Ohm R.A."/>
        </authorList>
    </citation>
    <scope>NUCLEOTIDE SEQUENCE [LARGE SCALE GENOMIC DNA]</scope>
    <source>
        <strain evidence="5 6">CBS 150709</strain>
    </source>
</reference>
<keyword evidence="2" id="KW-0479">Metal-binding</keyword>
<comment type="caution">
    <text evidence="5">The sequence shown here is derived from an EMBL/GenBank/DDBJ whole genome shotgun (WGS) entry which is preliminary data.</text>
</comment>
<dbReference type="Gene3D" id="1.10.630.10">
    <property type="entry name" value="Cytochrome P450"/>
    <property type="match status" value="1"/>
</dbReference>
<evidence type="ECO:0000256" key="2">
    <source>
        <dbReference type="ARBA" id="ARBA00022723"/>
    </source>
</evidence>
<dbReference type="PANTHER" id="PTHR24305">
    <property type="entry name" value="CYTOCHROME P450"/>
    <property type="match status" value="1"/>
</dbReference>